<dbReference type="InterPro" id="IPR013785">
    <property type="entry name" value="Aldolase_TIM"/>
</dbReference>
<dbReference type="GO" id="GO:0003824">
    <property type="term" value="F:catalytic activity"/>
    <property type="evidence" value="ECO:0007669"/>
    <property type="project" value="InterPro"/>
</dbReference>
<dbReference type="Gene3D" id="3.20.20.70">
    <property type="entry name" value="Aldolase class I"/>
    <property type="match status" value="1"/>
</dbReference>
<keyword evidence="4" id="KW-0408">Iron</keyword>
<evidence type="ECO:0000256" key="3">
    <source>
        <dbReference type="ARBA" id="ARBA00022723"/>
    </source>
</evidence>
<dbReference type="RefSeq" id="WP_107770164.1">
    <property type="nucleotide sequence ID" value="NZ_CP049272.1"/>
</dbReference>
<evidence type="ECO:0000313" key="7">
    <source>
        <dbReference type="EMBL" id="QPH86579.1"/>
    </source>
</evidence>
<feature type="domain" description="Radical SAM core" evidence="6">
    <location>
        <begin position="32"/>
        <end position="279"/>
    </location>
</feature>
<comment type="cofactor">
    <cofactor evidence="1">
        <name>[4Fe-4S] cluster</name>
        <dbReference type="ChEBI" id="CHEBI:49883"/>
    </cofactor>
</comment>
<evidence type="ECO:0000256" key="4">
    <source>
        <dbReference type="ARBA" id="ARBA00023004"/>
    </source>
</evidence>
<dbReference type="InterPro" id="IPR006638">
    <property type="entry name" value="Elp3/MiaA/NifB-like_rSAM"/>
</dbReference>
<evidence type="ECO:0000256" key="5">
    <source>
        <dbReference type="ARBA" id="ARBA00023014"/>
    </source>
</evidence>
<evidence type="ECO:0000256" key="1">
    <source>
        <dbReference type="ARBA" id="ARBA00001966"/>
    </source>
</evidence>
<dbReference type="SFLD" id="SFLDG01065">
    <property type="entry name" value="anaerobic_coproporphyrinogen-I"/>
    <property type="match status" value="1"/>
</dbReference>
<evidence type="ECO:0000256" key="2">
    <source>
        <dbReference type="ARBA" id="ARBA00022691"/>
    </source>
</evidence>
<dbReference type="PANTHER" id="PTHR13932:SF5">
    <property type="entry name" value="RADICAL S-ADENOSYL METHIONINE DOMAIN-CONTAINING PROTEIN 1, MITOCHONDRIAL"/>
    <property type="match status" value="1"/>
</dbReference>
<sequence length="405" mass="46283">MFNKRIKGHSVAPSKRPDMVSEDELWEFLESAPDENEGVIYIHVPFCDNICSFCSMNRTKLEDELDEYTKFLLSEIEKYSATNYLKSKKIGSVYFGGGTPTILKERHLEQVINALKGSFNILPECEFSLESTLHNLNISKLRLLNELGVNRYSIGVQTFSEAGRKLLNRTHSSDGAVKHLRDLREKFSGMLCVDIIYNYPNESIDEVVRDAKLVRELGIDSASFYSLQFLDGSVLSKTISEDYYDVEVDKSLHHAFLDEILSQGDYEILEYTKVAKKGRDQYKYIRLSHAGADVLPLGKGAGGRLGEFGIYNMSQKMKVMGHMTARQMEFDRFVNLFQYPQISLERVFKFVSQTCANELMDLFKKCEESGYLKIENDSLNFTKDGVFWGNSIANAVMEISKKEFL</sequence>
<dbReference type="InterPro" id="IPR058240">
    <property type="entry name" value="rSAM_sf"/>
</dbReference>
<dbReference type="GO" id="GO:0005737">
    <property type="term" value="C:cytoplasm"/>
    <property type="evidence" value="ECO:0007669"/>
    <property type="project" value="TreeGrafter"/>
</dbReference>
<dbReference type="Proteomes" id="UP000594513">
    <property type="component" value="Chromosome"/>
</dbReference>
<protein>
    <submittedName>
        <fullName evidence="7">Radical SAM protein</fullName>
    </submittedName>
</protein>
<keyword evidence="2" id="KW-0949">S-adenosyl-L-methionine</keyword>
<name>A0AAE7P346_9BACT</name>
<keyword evidence="5" id="KW-0411">Iron-sulfur</keyword>
<organism evidence="7 8">
    <name type="scientific">Campylobacter concisus</name>
    <dbReference type="NCBI Taxonomy" id="199"/>
    <lineage>
        <taxon>Bacteria</taxon>
        <taxon>Pseudomonadati</taxon>
        <taxon>Campylobacterota</taxon>
        <taxon>Epsilonproteobacteria</taxon>
        <taxon>Campylobacterales</taxon>
        <taxon>Campylobacteraceae</taxon>
        <taxon>Campylobacter</taxon>
    </lineage>
</organism>
<accession>A0AAE7P346</accession>
<dbReference type="GO" id="GO:0046872">
    <property type="term" value="F:metal ion binding"/>
    <property type="evidence" value="ECO:0007669"/>
    <property type="project" value="UniProtKB-KW"/>
</dbReference>
<dbReference type="GO" id="GO:0051539">
    <property type="term" value="F:4 iron, 4 sulfur cluster binding"/>
    <property type="evidence" value="ECO:0007669"/>
    <property type="project" value="TreeGrafter"/>
</dbReference>
<proteinExistence type="predicted"/>
<dbReference type="InterPro" id="IPR034505">
    <property type="entry name" value="Coproporphyrinogen-III_oxidase"/>
</dbReference>
<gene>
    <name evidence="7" type="ORF">CVT17_06225</name>
</gene>
<dbReference type="SMART" id="SM00729">
    <property type="entry name" value="Elp3"/>
    <property type="match status" value="1"/>
</dbReference>
<dbReference type="CDD" id="cd01335">
    <property type="entry name" value="Radical_SAM"/>
    <property type="match status" value="1"/>
</dbReference>
<dbReference type="GO" id="GO:0006779">
    <property type="term" value="P:porphyrin-containing compound biosynthetic process"/>
    <property type="evidence" value="ECO:0007669"/>
    <property type="project" value="TreeGrafter"/>
</dbReference>
<evidence type="ECO:0000313" key="8">
    <source>
        <dbReference type="Proteomes" id="UP000594513"/>
    </source>
</evidence>
<evidence type="ECO:0000259" key="6">
    <source>
        <dbReference type="PROSITE" id="PS51918"/>
    </source>
</evidence>
<dbReference type="AlphaFoldDB" id="A0AAE7P346"/>
<dbReference type="PROSITE" id="PS51918">
    <property type="entry name" value="RADICAL_SAM"/>
    <property type="match status" value="1"/>
</dbReference>
<dbReference type="InterPro" id="IPR007197">
    <property type="entry name" value="rSAM"/>
</dbReference>
<keyword evidence="3" id="KW-0479">Metal-binding</keyword>
<dbReference type="SUPFAM" id="SSF102114">
    <property type="entry name" value="Radical SAM enzymes"/>
    <property type="match status" value="1"/>
</dbReference>
<reference evidence="7 8" key="1">
    <citation type="journal article" date="2018" name="Emerg. Microbes Infect.">
        <title>Genomic analysis of oral Campylobacter concisus strains identified a potential bacterial molecular marker associated with active Crohn's disease.</title>
        <authorList>
            <person name="Liu F."/>
            <person name="Ma R."/>
            <person name="Tay C.Y.A."/>
            <person name="Octavia S."/>
            <person name="Lan R."/>
            <person name="Chung H.K.L."/>
            <person name="Riordan S.M."/>
            <person name="Grimm M.C."/>
            <person name="Leong R.W."/>
            <person name="Tanaka M.M."/>
            <person name="Connor S."/>
            <person name="Zhang L."/>
        </authorList>
    </citation>
    <scope>NUCLEOTIDE SEQUENCE [LARGE SCALE GENOMIC DNA]</scope>
    <source>
        <strain evidence="7 8">P27CDO-S2</strain>
    </source>
</reference>
<dbReference type="SFLD" id="SFLDS00029">
    <property type="entry name" value="Radical_SAM"/>
    <property type="match status" value="1"/>
</dbReference>
<dbReference type="PANTHER" id="PTHR13932">
    <property type="entry name" value="COPROPORPHYRINIGEN III OXIDASE"/>
    <property type="match status" value="1"/>
</dbReference>
<dbReference type="Pfam" id="PF04055">
    <property type="entry name" value="Radical_SAM"/>
    <property type="match status" value="1"/>
</dbReference>
<dbReference type="EMBL" id="CP049272">
    <property type="protein sequence ID" value="QPH86579.1"/>
    <property type="molecule type" value="Genomic_DNA"/>
</dbReference>